<dbReference type="Gene3D" id="1.25.40.10">
    <property type="entry name" value="Tetratricopeptide repeat domain"/>
    <property type="match status" value="1"/>
</dbReference>
<dbReference type="SUPFAM" id="SSF48452">
    <property type="entry name" value="TPR-like"/>
    <property type="match status" value="1"/>
</dbReference>
<gene>
    <name evidence="3" type="ORF">C0186_05510</name>
</gene>
<evidence type="ECO:0000256" key="1">
    <source>
        <dbReference type="PROSITE-ProRule" id="PRU00339"/>
    </source>
</evidence>
<reference evidence="3 4" key="1">
    <citation type="submission" date="2018-01" db="EMBL/GenBank/DDBJ databases">
        <title>Metagenomic assembled genomes from two thermal pools in the Uzon Caldera, Kamchatka, Russia.</title>
        <authorList>
            <person name="Wilkins L."/>
            <person name="Ettinger C."/>
        </authorList>
    </citation>
    <scope>NUCLEOTIDE SEQUENCE [LARGE SCALE GENOMIC DNA]</scope>
    <source>
        <strain evidence="3">ZAV-04</strain>
    </source>
</reference>
<dbReference type="SMART" id="SM00028">
    <property type="entry name" value="TPR"/>
    <property type="match status" value="2"/>
</dbReference>
<dbReference type="InterPro" id="IPR019734">
    <property type="entry name" value="TPR_rpt"/>
</dbReference>
<evidence type="ECO:0000259" key="2">
    <source>
        <dbReference type="Pfam" id="PF00395"/>
    </source>
</evidence>
<accession>A0A2J6WIG7</accession>
<comment type="caution">
    <text evidence="3">The sequence shown here is derived from an EMBL/GenBank/DDBJ whole genome shotgun (WGS) entry which is preliminary data.</text>
</comment>
<dbReference type="Proteomes" id="UP000242288">
    <property type="component" value="Unassembled WGS sequence"/>
</dbReference>
<proteinExistence type="predicted"/>
<dbReference type="PROSITE" id="PS50005">
    <property type="entry name" value="TPR"/>
    <property type="match status" value="1"/>
</dbReference>
<dbReference type="Pfam" id="PF00395">
    <property type="entry name" value="SLH"/>
    <property type="match status" value="1"/>
</dbReference>
<dbReference type="EMBL" id="PNIO01000046">
    <property type="protein sequence ID" value="PMP70171.1"/>
    <property type="molecule type" value="Genomic_DNA"/>
</dbReference>
<feature type="domain" description="SLH" evidence="2">
    <location>
        <begin position="346"/>
        <end position="389"/>
    </location>
</feature>
<evidence type="ECO:0000313" key="3">
    <source>
        <dbReference type="EMBL" id="PMP70171.1"/>
    </source>
</evidence>
<feature type="repeat" description="TPR" evidence="1">
    <location>
        <begin position="35"/>
        <end position="68"/>
    </location>
</feature>
<protein>
    <submittedName>
        <fullName evidence="3">S-layer protein</fullName>
    </submittedName>
</protein>
<name>A0A2J6WIG7_9BACT</name>
<dbReference type="PROSITE" id="PS51257">
    <property type="entry name" value="PROKAR_LIPOPROTEIN"/>
    <property type="match status" value="1"/>
</dbReference>
<sequence>MKYLKILVFLSIIVIAIYGCAPKEVSKCTLPEDNPEYHYLIGMKALEDGKIELAIEKFERAIYCDENFSKAYSGLAIAKSEKVKKIQDPEIKKIEIERINKDLKTAKKKAETPPQEFDYYMAKIRSLTNLKTNSLEETEKAYFNVLNIKVDDAQLTYYQGKEAAHYFMGLAYFDALDFEKAKDKFRAVLNSKIDGKWNEKADRAWKKTDKIIRAMAGITVGDAGKKIAVKDSITRAELVALLINELKIDRVFSGKIPIQSEIKQIKPEFIPADIINNPFKQEILTILKWKIRGLEPKYDETVKAYLFKPDEIVKRGEMALILEDVLIKLTGDEKIATAFFGHEKSPFPDIRPTSPIYNAVMNMTTRGIMEPELSGEFDPEKPVDGAEAILAIRMLKQKINIY</sequence>
<evidence type="ECO:0000313" key="4">
    <source>
        <dbReference type="Proteomes" id="UP000242288"/>
    </source>
</evidence>
<dbReference type="InterPro" id="IPR001119">
    <property type="entry name" value="SLH_dom"/>
</dbReference>
<organism evidence="3 4">
    <name type="scientific">Thermodesulfovibrio aggregans</name>
    <dbReference type="NCBI Taxonomy" id="86166"/>
    <lineage>
        <taxon>Bacteria</taxon>
        <taxon>Pseudomonadati</taxon>
        <taxon>Nitrospirota</taxon>
        <taxon>Thermodesulfovibrionia</taxon>
        <taxon>Thermodesulfovibrionales</taxon>
        <taxon>Thermodesulfovibrionaceae</taxon>
        <taxon>Thermodesulfovibrio</taxon>
    </lineage>
</organism>
<dbReference type="InterPro" id="IPR011990">
    <property type="entry name" value="TPR-like_helical_dom_sf"/>
</dbReference>
<dbReference type="AlphaFoldDB" id="A0A2J6WIG7"/>
<keyword evidence="1" id="KW-0802">TPR repeat</keyword>